<sequence>MIAGVFSGRRRATSITLRSRGAGANAARSPRAQRLDAVRKARRRLGGMSARPVTLPEAVWHVQVFATVPGCFNGQTWVPA</sequence>
<name>A0A2S6NB35_RHOGL</name>
<protein>
    <submittedName>
        <fullName evidence="1">Uncharacterized protein</fullName>
    </submittedName>
</protein>
<reference evidence="1 2" key="1">
    <citation type="journal article" date="2018" name="Arch. Microbiol.">
        <title>New insights into the metabolic potential of the phototrophic purple bacterium Rhodopila globiformis DSM 161(T) from its draft genome sequence and evidence for a vanadium-dependent nitrogenase.</title>
        <authorList>
            <person name="Imhoff J.F."/>
            <person name="Rahn T."/>
            <person name="Kunzel S."/>
            <person name="Neulinger S.C."/>
        </authorList>
    </citation>
    <scope>NUCLEOTIDE SEQUENCE [LARGE SCALE GENOMIC DNA]</scope>
    <source>
        <strain evidence="1 2">DSM 161</strain>
    </source>
</reference>
<proteinExistence type="predicted"/>
<evidence type="ECO:0000313" key="1">
    <source>
        <dbReference type="EMBL" id="PPQ31828.1"/>
    </source>
</evidence>
<comment type="caution">
    <text evidence="1">The sequence shown here is derived from an EMBL/GenBank/DDBJ whole genome shotgun (WGS) entry which is preliminary data.</text>
</comment>
<organism evidence="1 2">
    <name type="scientific">Rhodopila globiformis</name>
    <name type="common">Rhodopseudomonas globiformis</name>
    <dbReference type="NCBI Taxonomy" id="1071"/>
    <lineage>
        <taxon>Bacteria</taxon>
        <taxon>Pseudomonadati</taxon>
        <taxon>Pseudomonadota</taxon>
        <taxon>Alphaproteobacteria</taxon>
        <taxon>Acetobacterales</taxon>
        <taxon>Acetobacteraceae</taxon>
        <taxon>Rhodopila</taxon>
    </lineage>
</organism>
<gene>
    <name evidence="1" type="ORF">CCS01_16555</name>
</gene>
<dbReference type="AlphaFoldDB" id="A0A2S6NB35"/>
<dbReference type="RefSeq" id="WP_104519930.1">
    <property type="nucleotide sequence ID" value="NZ_NHRY01000182.1"/>
</dbReference>
<evidence type="ECO:0000313" key="2">
    <source>
        <dbReference type="Proteomes" id="UP000239724"/>
    </source>
</evidence>
<dbReference type="EMBL" id="NHRY01000182">
    <property type="protein sequence ID" value="PPQ31828.1"/>
    <property type="molecule type" value="Genomic_DNA"/>
</dbReference>
<keyword evidence="2" id="KW-1185">Reference proteome</keyword>
<accession>A0A2S6NB35</accession>
<dbReference type="Proteomes" id="UP000239724">
    <property type="component" value="Unassembled WGS sequence"/>
</dbReference>